<comment type="caution">
    <text evidence="5">The sequence shown here is derived from an EMBL/GenBank/DDBJ whole genome shotgun (WGS) entry which is preliminary data.</text>
</comment>
<dbReference type="InterPro" id="IPR000055">
    <property type="entry name" value="Restrct_endonuc_typeI_TRD"/>
</dbReference>
<keyword evidence="2" id="KW-0680">Restriction system</keyword>
<comment type="similarity">
    <text evidence="1">Belongs to the type-I restriction system S methylase family.</text>
</comment>
<evidence type="ECO:0000256" key="3">
    <source>
        <dbReference type="ARBA" id="ARBA00023125"/>
    </source>
</evidence>
<evidence type="ECO:0000313" key="6">
    <source>
        <dbReference type="Proteomes" id="UP000292260"/>
    </source>
</evidence>
<evidence type="ECO:0000256" key="1">
    <source>
        <dbReference type="ARBA" id="ARBA00010923"/>
    </source>
</evidence>
<proteinExistence type="inferred from homology"/>
<evidence type="ECO:0000256" key="2">
    <source>
        <dbReference type="ARBA" id="ARBA00022747"/>
    </source>
</evidence>
<feature type="domain" description="Type I restriction modification DNA specificity" evidence="4">
    <location>
        <begin position="210"/>
        <end position="388"/>
    </location>
</feature>
<dbReference type="PANTHER" id="PTHR30408">
    <property type="entry name" value="TYPE-1 RESTRICTION ENZYME ECOKI SPECIFICITY PROTEIN"/>
    <property type="match status" value="1"/>
</dbReference>
<organism evidence="5 6">
    <name type="scientific">Bifidobacterium longum subsp. longum</name>
    <dbReference type="NCBI Taxonomy" id="1679"/>
    <lineage>
        <taxon>Bacteria</taxon>
        <taxon>Bacillati</taxon>
        <taxon>Actinomycetota</taxon>
        <taxon>Actinomycetes</taxon>
        <taxon>Bifidobacteriales</taxon>
        <taxon>Bifidobacteriaceae</taxon>
        <taxon>Bifidobacterium</taxon>
    </lineage>
</organism>
<reference evidence="5 6" key="1">
    <citation type="journal article" date="2018" name="Sci. Rep.">
        <title>Genomic diversity and distribution of Bifidobacterium longum subsp. longum across the human lifespan.</title>
        <authorList>
            <person name="Odamaki T."/>
            <person name="Bottacini F."/>
            <person name="Kato K."/>
            <person name="Mitsuyama E."/>
            <person name="Yoshida K."/>
            <person name="Horigome A."/>
            <person name="Xiao J.Z."/>
            <person name="van Sinderen D."/>
        </authorList>
    </citation>
    <scope>NUCLEOTIDE SEQUENCE [LARGE SCALE GENOMIC DNA]</scope>
    <source>
        <strain evidence="5 6">MCC10043</strain>
    </source>
</reference>
<sequence>MAEQAKVPAIRFAGFTDPWEQRKFSNLTDRVSMQSSDPDLPQVEYEDIVSGEGTLNKDLRDKEGGKTGIKFYAGDVLYGKLRPYLMNWLYPQFNGVAVGDFWVLRATECDSSFLYRLVQTDSFQRLANVSSGSKMPRADWNLISQSFFAVPADYAEQRVIAKSLAELDDLITLHQRKYDKLVIFKKSMLEKMFPKDGESVPEIRFAGFTDPWEQRKLGDVASSFDYGLNAAATEYDGQNKYLRITDIDDETHEFSKSDLTTPLADLAMSADYLLKEGDLLFARTGASVGKTYLYRQFDGMVYFAGFLIRARIGEGADPEFAYQATLTDAYKKYVAITSQRSGQPGVNAQEYADYQLMLPSKTEQQQIGMTLRSLDDLITLHQRKLELLQNIKKSLLDKMFV</sequence>
<keyword evidence="5" id="KW-0540">Nuclease</keyword>
<dbReference type="Proteomes" id="UP000292260">
    <property type="component" value="Unassembled WGS sequence"/>
</dbReference>
<keyword evidence="3" id="KW-0238">DNA-binding</keyword>
<name>A0AB38IDG0_BIFLL</name>
<dbReference type="InterPro" id="IPR052021">
    <property type="entry name" value="Type-I_RS_S_subunit"/>
</dbReference>
<dbReference type="GO" id="GO:0003677">
    <property type="term" value="F:DNA binding"/>
    <property type="evidence" value="ECO:0007669"/>
    <property type="project" value="UniProtKB-KW"/>
</dbReference>
<dbReference type="EMBL" id="SHQU01000034">
    <property type="protein sequence ID" value="TCE39665.1"/>
    <property type="molecule type" value="Genomic_DNA"/>
</dbReference>
<evidence type="ECO:0000259" key="4">
    <source>
        <dbReference type="Pfam" id="PF01420"/>
    </source>
</evidence>
<keyword evidence="5" id="KW-0255">Endonuclease</keyword>
<dbReference type="GO" id="GO:0004519">
    <property type="term" value="F:endonuclease activity"/>
    <property type="evidence" value="ECO:0007669"/>
    <property type="project" value="UniProtKB-KW"/>
</dbReference>
<dbReference type="Pfam" id="PF01420">
    <property type="entry name" value="Methylase_S"/>
    <property type="match status" value="1"/>
</dbReference>
<dbReference type="Gene3D" id="3.90.220.20">
    <property type="entry name" value="DNA methylase specificity domains"/>
    <property type="match status" value="2"/>
</dbReference>
<evidence type="ECO:0000313" key="5">
    <source>
        <dbReference type="EMBL" id="TCE39665.1"/>
    </source>
</evidence>
<protein>
    <submittedName>
        <fullName evidence="5">Restriction endonuclease S subunit</fullName>
    </submittedName>
</protein>
<dbReference type="RefSeq" id="WP_423752306.1">
    <property type="nucleotide sequence ID" value="NZ_SHQU01000034.1"/>
</dbReference>
<dbReference type="PANTHER" id="PTHR30408:SF12">
    <property type="entry name" value="TYPE I RESTRICTION ENZYME MJAVIII SPECIFICITY SUBUNIT"/>
    <property type="match status" value="1"/>
</dbReference>
<keyword evidence="5" id="KW-0378">Hydrolase</keyword>
<dbReference type="CDD" id="cd17521">
    <property type="entry name" value="RMtype1_S_Sau13435ORF2165P_TRD2-CR2_like"/>
    <property type="match status" value="1"/>
</dbReference>
<dbReference type="GO" id="GO:0009307">
    <property type="term" value="P:DNA restriction-modification system"/>
    <property type="evidence" value="ECO:0007669"/>
    <property type="project" value="UniProtKB-KW"/>
</dbReference>
<accession>A0AB38IDG0</accession>
<dbReference type="SUPFAM" id="SSF116734">
    <property type="entry name" value="DNA methylase specificity domain"/>
    <property type="match status" value="2"/>
</dbReference>
<gene>
    <name evidence="5" type="ORF">MCC10043_1643</name>
</gene>
<dbReference type="InterPro" id="IPR044946">
    <property type="entry name" value="Restrct_endonuc_typeI_TRD_sf"/>
</dbReference>
<dbReference type="AlphaFoldDB" id="A0AB38IDG0"/>